<dbReference type="InterPro" id="IPR006015">
    <property type="entry name" value="Universal_stress_UspA"/>
</dbReference>
<dbReference type="PRINTS" id="PR01438">
    <property type="entry name" value="UNVRSLSTRESS"/>
</dbReference>
<comment type="caution">
    <text evidence="3">The sequence shown here is derived from an EMBL/GenBank/DDBJ whole genome shotgun (WGS) entry which is preliminary data.</text>
</comment>
<name>A0ABW9Z878_9FLAO</name>
<proteinExistence type="inferred from homology"/>
<feature type="domain" description="UspA" evidence="2">
    <location>
        <begin position="1"/>
        <end position="147"/>
    </location>
</feature>
<accession>A0ABW9Z878</accession>
<comment type="similarity">
    <text evidence="1">Belongs to the universal stress protein A family.</text>
</comment>
<gene>
    <name evidence="3" type="ORF">GV828_07695</name>
</gene>
<evidence type="ECO:0000259" key="2">
    <source>
        <dbReference type="Pfam" id="PF00582"/>
    </source>
</evidence>
<protein>
    <submittedName>
        <fullName evidence="3">Universal stress protein</fullName>
    </submittedName>
</protein>
<organism evidence="3 4">
    <name type="scientific">Flavobacterium ichthyis</name>
    <dbReference type="NCBI Taxonomy" id="2698827"/>
    <lineage>
        <taxon>Bacteria</taxon>
        <taxon>Pseudomonadati</taxon>
        <taxon>Bacteroidota</taxon>
        <taxon>Flavobacteriia</taxon>
        <taxon>Flavobacteriales</taxon>
        <taxon>Flavobacteriaceae</taxon>
        <taxon>Flavobacterium</taxon>
    </lineage>
</organism>
<dbReference type="PANTHER" id="PTHR46268:SF22">
    <property type="entry name" value="SENSOR PROTEIN KDPD-RELATED"/>
    <property type="match status" value="1"/>
</dbReference>
<dbReference type="CDD" id="cd00293">
    <property type="entry name" value="USP-like"/>
    <property type="match status" value="1"/>
</dbReference>
<evidence type="ECO:0000313" key="3">
    <source>
        <dbReference type="EMBL" id="NBL65078.1"/>
    </source>
</evidence>
<dbReference type="RefSeq" id="WP_166536909.1">
    <property type="nucleotide sequence ID" value="NZ_JAABLM010000008.1"/>
</dbReference>
<sequence length="278" mass="31479">MKRILFPTDFSDTAKNAFLYALNMAEILNAEIILLHTFDIPLINSGEIPINYKEIYDTIELQQTTQFQDHIPELIQIATQNNLQHIPMKHVIKSAGLHIAIEDAVKQNDVALVVIGNSGSHAWFENWFGSNASDLITSLPVPILTVPKEAHFSAIKNIAFTNLYREKDFQTLERISIIAKKLNATIKSIYVKISSSDITEDDIQMFQNRASHLNVQFFVIPHDDVRETIEDFLATQQIDLLAILTSIRGFFAELFSSSLTQKLSSEIEVPILSLHEED</sequence>
<dbReference type="EMBL" id="JAABLM010000008">
    <property type="protein sequence ID" value="NBL65078.1"/>
    <property type="molecule type" value="Genomic_DNA"/>
</dbReference>
<evidence type="ECO:0000256" key="1">
    <source>
        <dbReference type="ARBA" id="ARBA00008791"/>
    </source>
</evidence>
<reference evidence="4" key="1">
    <citation type="submission" date="2020-01" db="EMBL/GenBank/DDBJ databases">
        <title>Sphingomonas sp. strain CSW-10.</title>
        <authorList>
            <person name="Chen W.-M."/>
        </authorList>
    </citation>
    <scope>NUCLEOTIDE SEQUENCE [LARGE SCALE GENOMIC DNA]</scope>
    <source>
        <strain evidence="4">NST-5</strain>
    </source>
</reference>
<keyword evidence="4" id="KW-1185">Reference proteome</keyword>
<dbReference type="PANTHER" id="PTHR46268">
    <property type="entry name" value="STRESS RESPONSE PROTEIN NHAX"/>
    <property type="match status" value="1"/>
</dbReference>
<dbReference type="SUPFAM" id="SSF52402">
    <property type="entry name" value="Adenine nucleotide alpha hydrolases-like"/>
    <property type="match status" value="2"/>
</dbReference>
<dbReference type="Gene3D" id="3.40.50.12370">
    <property type="match status" value="1"/>
</dbReference>
<dbReference type="Proteomes" id="UP000798602">
    <property type="component" value="Unassembled WGS sequence"/>
</dbReference>
<dbReference type="InterPro" id="IPR006016">
    <property type="entry name" value="UspA"/>
</dbReference>
<dbReference type="Pfam" id="PF00582">
    <property type="entry name" value="Usp"/>
    <property type="match status" value="1"/>
</dbReference>
<evidence type="ECO:0000313" key="4">
    <source>
        <dbReference type="Proteomes" id="UP000798602"/>
    </source>
</evidence>